<dbReference type="EMBL" id="NIVS01000011">
    <property type="protein sequence ID" value="OWQ55621.1"/>
    <property type="molecule type" value="Genomic_DNA"/>
</dbReference>
<dbReference type="InterPro" id="IPR014340">
    <property type="entry name" value="LptA"/>
</dbReference>
<dbReference type="AlphaFoldDB" id="A0A246HPT1"/>
<comment type="subunit">
    <text evidence="4">Component of the lipopolysaccharide transport and assembly complex.</text>
</comment>
<dbReference type="OrthoDB" id="9795964at2"/>
<dbReference type="GO" id="GO:0015920">
    <property type="term" value="P:lipopolysaccharide transport"/>
    <property type="evidence" value="ECO:0007669"/>
    <property type="project" value="UniProtKB-UniRule"/>
</dbReference>
<dbReference type="GO" id="GO:0009279">
    <property type="term" value="C:cell outer membrane"/>
    <property type="evidence" value="ECO:0007669"/>
    <property type="project" value="TreeGrafter"/>
</dbReference>
<feature type="region of interest" description="Disordered" evidence="5">
    <location>
        <begin position="126"/>
        <end position="191"/>
    </location>
</feature>
<evidence type="ECO:0000256" key="2">
    <source>
        <dbReference type="ARBA" id="ARBA00022729"/>
    </source>
</evidence>
<accession>A0A246HPT1</accession>
<protein>
    <recommendedName>
        <fullName evidence="4">Lipopolysaccharide export system protein LptA</fullName>
    </recommendedName>
</protein>
<evidence type="ECO:0000256" key="5">
    <source>
        <dbReference type="SAM" id="MobiDB-lite"/>
    </source>
</evidence>
<reference evidence="7 8" key="1">
    <citation type="submission" date="2017-06" db="EMBL/GenBank/DDBJ databases">
        <authorList>
            <person name="Kim H.J."/>
            <person name="Triplett B.A."/>
        </authorList>
    </citation>
    <scope>NUCLEOTIDE SEQUENCE [LARGE SCALE GENOMIC DNA]</scope>
    <source>
        <strain evidence="7 8">13146</strain>
    </source>
</reference>
<dbReference type="Proteomes" id="UP000198157">
    <property type="component" value="Unassembled WGS sequence"/>
</dbReference>
<dbReference type="GO" id="GO:0030288">
    <property type="term" value="C:outer membrane-bounded periplasmic space"/>
    <property type="evidence" value="ECO:0007669"/>
    <property type="project" value="TreeGrafter"/>
</dbReference>
<comment type="caution">
    <text evidence="7">The sequence shown here is derived from an EMBL/GenBank/DDBJ whole genome shotgun (WGS) entry which is preliminary data.</text>
</comment>
<dbReference type="NCBIfam" id="TIGR03002">
    <property type="entry name" value="outer_YhbN_LptA"/>
    <property type="match status" value="1"/>
</dbReference>
<feature type="domain" description="Organic solvent tolerance-like N-terminal" evidence="6">
    <location>
        <begin position="37"/>
        <end position="143"/>
    </location>
</feature>
<feature type="compositionally biased region" description="Polar residues" evidence="5">
    <location>
        <begin position="128"/>
        <end position="145"/>
    </location>
</feature>
<comment type="function">
    <text evidence="4">Involved in the assembly of lipopolysaccharide (LPS). Required for the translocation of LPS from the inner membrane to the outer membrane. May form a bridge between the inner membrane and the outer membrane, via interactions with LptC and LptD, thereby facilitating LPS transfer across the periplasm.</text>
</comment>
<dbReference type="GO" id="GO:0017089">
    <property type="term" value="F:glycolipid transfer activity"/>
    <property type="evidence" value="ECO:0007669"/>
    <property type="project" value="TreeGrafter"/>
</dbReference>
<feature type="signal peptide" evidence="4">
    <location>
        <begin position="1"/>
        <end position="22"/>
    </location>
</feature>
<dbReference type="Pfam" id="PF03968">
    <property type="entry name" value="LptD_N"/>
    <property type="match status" value="1"/>
</dbReference>
<comment type="similarity">
    <text evidence="4">Belongs to the LptA family.</text>
</comment>
<dbReference type="InterPro" id="IPR052037">
    <property type="entry name" value="LPS_export_LptA"/>
</dbReference>
<dbReference type="InterPro" id="IPR005653">
    <property type="entry name" value="OstA-like_N"/>
</dbReference>
<feature type="compositionally biased region" description="Low complexity" evidence="5">
    <location>
        <begin position="165"/>
        <end position="191"/>
    </location>
</feature>
<proteinExistence type="inferred from homology"/>
<comment type="subcellular location">
    <subcellularLocation>
        <location evidence="4">Periplasm</location>
    </subcellularLocation>
</comment>
<evidence type="ECO:0000256" key="3">
    <source>
        <dbReference type="ARBA" id="ARBA00022764"/>
    </source>
</evidence>
<evidence type="ECO:0000313" key="8">
    <source>
        <dbReference type="Proteomes" id="UP000198157"/>
    </source>
</evidence>
<dbReference type="GO" id="GO:0043165">
    <property type="term" value="P:Gram-negative-bacterium-type cell outer membrane assembly"/>
    <property type="evidence" value="ECO:0007669"/>
    <property type="project" value="UniProtKB-UniRule"/>
</dbReference>
<name>A0A246HPT1_STEMA</name>
<evidence type="ECO:0000256" key="1">
    <source>
        <dbReference type="ARBA" id="ARBA00022448"/>
    </source>
</evidence>
<dbReference type="PANTHER" id="PTHR36504:SF1">
    <property type="entry name" value="LIPOPOLYSACCHARIDE EXPORT SYSTEM PROTEIN LPTA"/>
    <property type="match status" value="1"/>
</dbReference>
<sequence length="191" mass="20086" precursor="true">MNRTLPAKLALLALLLPGVALAKSSDRNQPMNLESNSNDCNLTDDAGKCTFTGNVVITQGTLVIHAANADLFRKNGDIERVVLTGKQATLEQEMDDGSKMNAWADNMDYNVNSEVIVLTGNYKVESPRGTNSGQKMTYNTRTGNMQSGGDGTRVRTVIQPKNKGAAPAAPAAKPATPAAKPATAPAAGSKK</sequence>
<evidence type="ECO:0000313" key="7">
    <source>
        <dbReference type="EMBL" id="OWQ55621.1"/>
    </source>
</evidence>
<gene>
    <name evidence="4 7" type="primary">lptA</name>
    <name evidence="7" type="ORF">CEE60_04850</name>
</gene>
<keyword evidence="1 4" id="KW-0813">Transport</keyword>
<evidence type="ECO:0000259" key="6">
    <source>
        <dbReference type="Pfam" id="PF03968"/>
    </source>
</evidence>
<organism evidence="7 8">
    <name type="scientific">Stenotrophomonas maltophilia</name>
    <name type="common">Pseudomonas maltophilia</name>
    <name type="synonym">Xanthomonas maltophilia</name>
    <dbReference type="NCBI Taxonomy" id="40324"/>
    <lineage>
        <taxon>Bacteria</taxon>
        <taxon>Pseudomonadati</taxon>
        <taxon>Pseudomonadota</taxon>
        <taxon>Gammaproteobacteria</taxon>
        <taxon>Lysobacterales</taxon>
        <taxon>Lysobacteraceae</taxon>
        <taxon>Stenotrophomonas</taxon>
        <taxon>Stenotrophomonas maltophilia group</taxon>
    </lineage>
</organism>
<dbReference type="HAMAP" id="MF_01914">
    <property type="entry name" value="LPS_assembly_LptA"/>
    <property type="match status" value="1"/>
</dbReference>
<dbReference type="Gene3D" id="2.60.450.10">
    <property type="entry name" value="Lipopolysaccharide (LPS) transport protein A like domain"/>
    <property type="match status" value="1"/>
</dbReference>
<feature type="chain" id="PRO_5013415837" description="Lipopolysaccharide export system protein LptA" evidence="4">
    <location>
        <begin position="23"/>
        <end position="191"/>
    </location>
</feature>
<dbReference type="GO" id="GO:0001530">
    <property type="term" value="F:lipopolysaccharide binding"/>
    <property type="evidence" value="ECO:0007669"/>
    <property type="project" value="InterPro"/>
</dbReference>
<keyword evidence="2 4" id="KW-0732">Signal</keyword>
<dbReference type="PANTHER" id="PTHR36504">
    <property type="entry name" value="LIPOPOLYSACCHARIDE EXPORT SYSTEM PROTEIN LPTA"/>
    <property type="match status" value="1"/>
</dbReference>
<evidence type="ECO:0000256" key="4">
    <source>
        <dbReference type="HAMAP-Rule" id="MF_01914"/>
    </source>
</evidence>
<keyword evidence="3 4" id="KW-0574">Periplasm</keyword>